<reference evidence="1" key="1">
    <citation type="journal article" date="2020" name="Stud. Mycol.">
        <title>101 Dothideomycetes genomes: a test case for predicting lifestyles and emergence of pathogens.</title>
        <authorList>
            <person name="Haridas S."/>
            <person name="Albert R."/>
            <person name="Binder M."/>
            <person name="Bloem J."/>
            <person name="Labutti K."/>
            <person name="Salamov A."/>
            <person name="Andreopoulos B."/>
            <person name="Baker S."/>
            <person name="Barry K."/>
            <person name="Bills G."/>
            <person name="Bluhm B."/>
            <person name="Cannon C."/>
            <person name="Castanera R."/>
            <person name="Culley D."/>
            <person name="Daum C."/>
            <person name="Ezra D."/>
            <person name="Gonzalez J."/>
            <person name="Henrissat B."/>
            <person name="Kuo A."/>
            <person name="Liang C."/>
            <person name="Lipzen A."/>
            <person name="Lutzoni F."/>
            <person name="Magnuson J."/>
            <person name="Mondo S."/>
            <person name="Nolan M."/>
            <person name="Ohm R."/>
            <person name="Pangilinan J."/>
            <person name="Park H.-J."/>
            <person name="Ramirez L."/>
            <person name="Alfaro M."/>
            <person name="Sun H."/>
            <person name="Tritt A."/>
            <person name="Yoshinaga Y."/>
            <person name="Zwiers L.-H."/>
            <person name="Turgeon B."/>
            <person name="Goodwin S."/>
            <person name="Spatafora J."/>
            <person name="Crous P."/>
            <person name="Grigoriev I."/>
        </authorList>
    </citation>
    <scope>NUCLEOTIDE SEQUENCE</scope>
    <source>
        <strain evidence="1">CBS 130266</strain>
    </source>
</reference>
<evidence type="ECO:0000313" key="2">
    <source>
        <dbReference type="Proteomes" id="UP000800235"/>
    </source>
</evidence>
<dbReference type="EMBL" id="MU007050">
    <property type="protein sequence ID" value="KAF2429031.1"/>
    <property type="molecule type" value="Genomic_DNA"/>
</dbReference>
<protein>
    <submittedName>
        <fullName evidence="1">Uncharacterized protein</fullName>
    </submittedName>
</protein>
<organism evidence="1 2">
    <name type="scientific">Tothia fuscella</name>
    <dbReference type="NCBI Taxonomy" id="1048955"/>
    <lineage>
        <taxon>Eukaryota</taxon>
        <taxon>Fungi</taxon>
        <taxon>Dikarya</taxon>
        <taxon>Ascomycota</taxon>
        <taxon>Pezizomycotina</taxon>
        <taxon>Dothideomycetes</taxon>
        <taxon>Pleosporomycetidae</taxon>
        <taxon>Venturiales</taxon>
        <taxon>Cylindrosympodiaceae</taxon>
        <taxon>Tothia</taxon>
    </lineage>
</organism>
<sequence length="187" mass="22013">MLVRCTGKRNFDTHLYPHREFFGVLRGRFRSQQQDWRGDYTVGRISLSELEDNAYVYSYAPTPVDIPIVDGYLQQKGLPRELTSEILKLAGYEMKRRLVVVDDPFHPDNGLELRKYLNYCWQMLVRTEVVAKAMGCHIEWASEIMQCIWELWGESGERSGMMVDWSLHQDEEGDETYLLIYPQLGFY</sequence>
<name>A0A9P4NNZ7_9PEZI</name>
<comment type="caution">
    <text evidence="1">The sequence shown here is derived from an EMBL/GenBank/DDBJ whole genome shotgun (WGS) entry which is preliminary data.</text>
</comment>
<keyword evidence="2" id="KW-1185">Reference proteome</keyword>
<dbReference type="OrthoDB" id="3204049at2759"/>
<gene>
    <name evidence="1" type="ORF">EJ08DRAFT_591417</name>
</gene>
<evidence type="ECO:0000313" key="1">
    <source>
        <dbReference type="EMBL" id="KAF2429031.1"/>
    </source>
</evidence>
<dbReference type="Proteomes" id="UP000800235">
    <property type="component" value="Unassembled WGS sequence"/>
</dbReference>
<accession>A0A9P4NNZ7</accession>
<proteinExistence type="predicted"/>
<dbReference type="AlphaFoldDB" id="A0A9P4NNZ7"/>